<organism evidence="2 3">
    <name type="scientific">Adineta steineri</name>
    <dbReference type="NCBI Taxonomy" id="433720"/>
    <lineage>
        <taxon>Eukaryota</taxon>
        <taxon>Metazoa</taxon>
        <taxon>Spiralia</taxon>
        <taxon>Gnathifera</taxon>
        <taxon>Rotifera</taxon>
        <taxon>Eurotatoria</taxon>
        <taxon>Bdelloidea</taxon>
        <taxon>Adinetida</taxon>
        <taxon>Adinetidae</taxon>
        <taxon>Adineta</taxon>
    </lineage>
</organism>
<dbReference type="PANTHER" id="PTHR45527:SF1">
    <property type="entry name" value="FATTY ACID SYNTHASE"/>
    <property type="match status" value="1"/>
</dbReference>
<comment type="caution">
    <text evidence="2">The sequence shown here is derived from an EMBL/GenBank/DDBJ whole genome shotgun (WGS) entry which is preliminary data.</text>
</comment>
<dbReference type="Proteomes" id="UP000663868">
    <property type="component" value="Unassembled WGS sequence"/>
</dbReference>
<protein>
    <recommendedName>
        <fullName evidence="1">AMP-dependent synthetase/ligase domain-containing protein</fullName>
    </recommendedName>
</protein>
<reference evidence="2" key="1">
    <citation type="submission" date="2021-02" db="EMBL/GenBank/DDBJ databases">
        <authorList>
            <person name="Nowell W R."/>
        </authorList>
    </citation>
    <scope>NUCLEOTIDE SEQUENCE</scope>
</reference>
<evidence type="ECO:0000313" key="2">
    <source>
        <dbReference type="EMBL" id="CAF4343093.1"/>
    </source>
</evidence>
<dbReference type="PROSITE" id="PS00455">
    <property type="entry name" value="AMP_BINDING"/>
    <property type="match status" value="1"/>
</dbReference>
<dbReference type="InterPro" id="IPR000873">
    <property type="entry name" value="AMP-dep_synth/lig_dom"/>
</dbReference>
<dbReference type="PANTHER" id="PTHR45527">
    <property type="entry name" value="NONRIBOSOMAL PEPTIDE SYNTHETASE"/>
    <property type="match status" value="1"/>
</dbReference>
<proteinExistence type="predicted"/>
<feature type="domain" description="AMP-dependent synthetase/ligase" evidence="1">
    <location>
        <begin position="1"/>
        <end position="212"/>
    </location>
</feature>
<dbReference type="InterPro" id="IPR020845">
    <property type="entry name" value="AMP-binding_CS"/>
</dbReference>
<dbReference type="GO" id="GO:0043041">
    <property type="term" value="P:amino acid activation for nonribosomal peptide biosynthetic process"/>
    <property type="evidence" value="ECO:0007669"/>
    <property type="project" value="TreeGrafter"/>
</dbReference>
<dbReference type="Pfam" id="PF00501">
    <property type="entry name" value="AMP-binding"/>
    <property type="match status" value="1"/>
</dbReference>
<dbReference type="GO" id="GO:0044550">
    <property type="term" value="P:secondary metabolite biosynthetic process"/>
    <property type="evidence" value="ECO:0007669"/>
    <property type="project" value="TreeGrafter"/>
</dbReference>
<evidence type="ECO:0000313" key="3">
    <source>
        <dbReference type="Proteomes" id="UP000663868"/>
    </source>
</evidence>
<dbReference type="GO" id="GO:0005737">
    <property type="term" value="C:cytoplasm"/>
    <property type="evidence" value="ECO:0007669"/>
    <property type="project" value="TreeGrafter"/>
</dbReference>
<accession>A0A820KK56</accession>
<sequence>VIGIMAIEMTGGVYCPLSPRDPQHRLHALMQQTQSRLVLVHHLTNIKFDHHLISLDINSILINNDVMSNVYVDRLSRIIVTLNDIAYVIFTSGSTGIPKALQVRHENFTRYMYSFVSVSTLKNDDVTVQMARSTFDVHLQQIVGVLLIGATLVMLHAKGMADFDYLADVLYKKQITYLNTVPVLFQSFFSFLSQCKKTNVVKYLRSLCSGGE</sequence>
<name>A0A820KK56_9BILA</name>
<dbReference type="SUPFAM" id="SSF56801">
    <property type="entry name" value="Acetyl-CoA synthetase-like"/>
    <property type="match status" value="1"/>
</dbReference>
<evidence type="ECO:0000259" key="1">
    <source>
        <dbReference type="Pfam" id="PF00501"/>
    </source>
</evidence>
<dbReference type="EMBL" id="CAJOBB010017830">
    <property type="protein sequence ID" value="CAF4343093.1"/>
    <property type="molecule type" value="Genomic_DNA"/>
</dbReference>
<feature type="non-terminal residue" evidence="2">
    <location>
        <position position="1"/>
    </location>
</feature>
<gene>
    <name evidence="2" type="ORF">KXQ929_LOCUS47832</name>
</gene>
<dbReference type="AlphaFoldDB" id="A0A820KK56"/>
<dbReference type="Gene3D" id="3.40.50.980">
    <property type="match status" value="2"/>
</dbReference>
<dbReference type="GO" id="GO:0031177">
    <property type="term" value="F:phosphopantetheine binding"/>
    <property type="evidence" value="ECO:0007669"/>
    <property type="project" value="TreeGrafter"/>
</dbReference>